<name>A0ABS7QRH4_9ACTN</name>
<dbReference type="EMBL" id="JAINVZ010000007">
    <property type="protein sequence ID" value="MBY8885789.1"/>
    <property type="molecule type" value="Genomic_DNA"/>
</dbReference>
<gene>
    <name evidence="2" type="ORF">K7472_13130</name>
</gene>
<feature type="transmembrane region" description="Helical" evidence="1">
    <location>
        <begin position="154"/>
        <end position="172"/>
    </location>
</feature>
<feature type="transmembrane region" description="Helical" evidence="1">
    <location>
        <begin position="120"/>
        <end position="148"/>
    </location>
</feature>
<evidence type="ECO:0000256" key="1">
    <source>
        <dbReference type="SAM" id="Phobius"/>
    </source>
</evidence>
<accession>A0ABS7QRH4</accession>
<keyword evidence="3" id="KW-1185">Reference proteome</keyword>
<dbReference type="Proteomes" id="UP001198565">
    <property type="component" value="Unassembled WGS sequence"/>
</dbReference>
<proteinExistence type="predicted"/>
<sequence length="188" mass="20205">MLGFIRPFLPWIAYSVVASALDWRWGALVGLLWTAGELLSARRSGRGWDSLVIEVCSSLYFVIVVAVAFAEPHSSARPYIQAASSLWLALAAWGSLAIRRPFTLGIAKQTVPAEFWNNPVFYRVNAVITSAWAISFTLSGAAMFALRATHGSDSLVTLVTIAGFVVPAVFTARYPAAARARAAAATQA</sequence>
<reference evidence="2 3" key="1">
    <citation type="submission" date="2021-08" db="EMBL/GenBank/DDBJ databases">
        <title>Streptomyces sp. PTM05 isolated from lichen.</title>
        <authorList>
            <person name="Somphong A."/>
            <person name="Phongsopitanun W."/>
            <person name="Tanasupawat S."/>
        </authorList>
    </citation>
    <scope>NUCLEOTIDE SEQUENCE [LARGE SCALE GENOMIC DNA]</scope>
    <source>
        <strain evidence="2 3">Ptm05</strain>
    </source>
</reference>
<protein>
    <submittedName>
        <fullName evidence="2">Uncharacterized protein</fullName>
    </submittedName>
</protein>
<comment type="caution">
    <text evidence="2">The sequence shown here is derived from an EMBL/GenBank/DDBJ whole genome shotgun (WGS) entry which is preliminary data.</text>
</comment>
<feature type="transmembrane region" description="Helical" evidence="1">
    <location>
        <begin position="82"/>
        <end position="99"/>
    </location>
</feature>
<evidence type="ECO:0000313" key="3">
    <source>
        <dbReference type="Proteomes" id="UP001198565"/>
    </source>
</evidence>
<keyword evidence="1" id="KW-1133">Transmembrane helix</keyword>
<evidence type="ECO:0000313" key="2">
    <source>
        <dbReference type="EMBL" id="MBY8885789.1"/>
    </source>
</evidence>
<keyword evidence="1" id="KW-0472">Membrane</keyword>
<feature type="transmembrane region" description="Helical" evidence="1">
    <location>
        <begin position="51"/>
        <end position="70"/>
    </location>
</feature>
<keyword evidence="1" id="KW-0812">Transmembrane</keyword>
<dbReference type="RefSeq" id="WP_222977382.1">
    <property type="nucleotide sequence ID" value="NZ_JAINVZ010000007.1"/>
</dbReference>
<organism evidence="2 3">
    <name type="scientific">Streptantibioticus parmotrematis</name>
    <dbReference type="NCBI Taxonomy" id="2873249"/>
    <lineage>
        <taxon>Bacteria</taxon>
        <taxon>Bacillati</taxon>
        <taxon>Actinomycetota</taxon>
        <taxon>Actinomycetes</taxon>
        <taxon>Kitasatosporales</taxon>
        <taxon>Streptomycetaceae</taxon>
        <taxon>Streptantibioticus</taxon>
    </lineage>
</organism>